<name>A0ABR3W519_9PEZI</name>
<evidence type="ECO:0000313" key="3">
    <source>
        <dbReference type="Proteomes" id="UP001583177"/>
    </source>
</evidence>
<evidence type="ECO:0000313" key="2">
    <source>
        <dbReference type="EMBL" id="KAL1853176.1"/>
    </source>
</evidence>
<dbReference type="Proteomes" id="UP001583177">
    <property type="component" value="Unassembled WGS sequence"/>
</dbReference>
<accession>A0ABR3W519</accession>
<gene>
    <name evidence="2" type="ORF">Daus18300_011915</name>
</gene>
<evidence type="ECO:0000256" key="1">
    <source>
        <dbReference type="SAM" id="MobiDB-lite"/>
    </source>
</evidence>
<protein>
    <submittedName>
        <fullName evidence="2">Uncharacterized protein</fullName>
    </submittedName>
</protein>
<sequence>MSLYVQDNFSQDDQNTLDRPDFRPRLHHSFVAEPDPNVEVRRSCVLITKPSCGPTHDPGERETPRIRRQDLEDFRRTWLWGNYRDSVKLPVLRGQWTVDNSQNNGAVMIVQYRTFKICLIGEARTVVLSSADVGMIMDLCLASIPGEEMPRWLVELEHGDQYPQWLLAPVDQYGLKYSIDAFRRETEGSVVARGRPGNQNAVIAELRRRQENAMHGLGDSRSYEEIVNRNGIDQGWIDGAEAEDDLPSDTFEVFSDEDLEHLLLIVGGNKYESGPLPLRADDREDWKFPLDNETTDLIAFHLEEMKDAACTEGVYPSQCSDCEPSNTSAVQPYTTMGPLPAGWTREIVFPGDEWHIPIEVGRARWEREQRDGRRRQ</sequence>
<organism evidence="2 3">
    <name type="scientific">Diaporthe australafricana</name>
    <dbReference type="NCBI Taxonomy" id="127596"/>
    <lineage>
        <taxon>Eukaryota</taxon>
        <taxon>Fungi</taxon>
        <taxon>Dikarya</taxon>
        <taxon>Ascomycota</taxon>
        <taxon>Pezizomycotina</taxon>
        <taxon>Sordariomycetes</taxon>
        <taxon>Sordariomycetidae</taxon>
        <taxon>Diaporthales</taxon>
        <taxon>Diaporthaceae</taxon>
        <taxon>Diaporthe</taxon>
    </lineage>
</organism>
<feature type="region of interest" description="Disordered" evidence="1">
    <location>
        <begin position="1"/>
        <end position="21"/>
    </location>
</feature>
<feature type="compositionally biased region" description="Polar residues" evidence="1">
    <location>
        <begin position="1"/>
        <end position="14"/>
    </location>
</feature>
<proteinExistence type="predicted"/>
<comment type="caution">
    <text evidence="2">The sequence shown here is derived from an EMBL/GenBank/DDBJ whole genome shotgun (WGS) entry which is preliminary data.</text>
</comment>
<reference evidence="2 3" key="1">
    <citation type="journal article" date="2024" name="IMA Fungus">
        <title>IMA Genome - F19 : A genome assembly and annotation guide to empower mycologists, including annotated draft genome sequences of Ceratocystis pirilliformis, Diaporthe australafricana, Fusarium ophioides, Paecilomyces lecythidis, and Sporothrix stenoceras.</title>
        <authorList>
            <person name="Aylward J."/>
            <person name="Wilson A.M."/>
            <person name="Visagie C.M."/>
            <person name="Spraker J."/>
            <person name="Barnes I."/>
            <person name="Buitendag C."/>
            <person name="Ceriani C."/>
            <person name="Del Mar Angel L."/>
            <person name="du Plessis D."/>
            <person name="Fuchs T."/>
            <person name="Gasser K."/>
            <person name="Kramer D."/>
            <person name="Li W."/>
            <person name="Munsamy K."/>
            <person name="Piso A."/>
            <person name="Price J.L."/>
            <person name="Sonnekus B."/>
            <person name="Thomas C."/>
            <person name="van der Nest A."/>
            <person name="van Dijk A."/>
            <person name="van Heerden A."/>
            <person name="van Vuuren N."/>
            <person name="Yilmaz N."/>
            <person name="Duong T.A."/>
            <person name="van der Merwe N.A."/>
            <person name="Wingfield M.J."/>
            <person name="Wingfield B.D."/>
        </authorList>
    </citation>
    <scope>NUCLEOTIDE SEQUENCE [LARGE SCALE GENOMIC DNA]</scope>
    <source>
        <strain evidence="2 3">CMW 18300</strain>
    </source>
</reference>
<keyword evidence="3" id="KW-1185">Reference proteome</keyword>
<dbReference type="EMBL" id="JAWRVE010000152">
    <property type="protein sequence ID" value="KAL1853176.1"/>
    <property type="molecule type" value="Genomic_DNA"/>
</dbReference>